<organism evidence="3">
    <name type="scientific">Candidatus Kentrum sp. MB</name>
    <dbReference type="NCBI Taxonomy" id="2138164"/>
    <lineage>
        <taxon>Bacteria</taxon>
        <taxon>Pseudomonadati</taxon>
        <taxon>Pseudomonadota</taxon>
        <taxon>Gammaproteobacteria</taxon>
        <taxon>Candidatus Kentrum</taxon>
    </lineage>
</organism>
<feature type="region of interest" description="Disordered" evidence="1">
    <location>
        <begin position="46"/>
        <end position="73"/>
    </location>
</feature>
<feature type="region of interest" description="Disordered" evidence="1">
    <location>
        <begin position="440"/>
        <end position="490"/>
    </location>
</feature>
<dbReference type="SMART" id="SM00137">
    <property type="entry name" value="MAM"/>
    <property type="match status" value="1"/>
</dbReference>
<dbReference type="InterPro" id="IPR051560">
    <property type="entry name" value="MAM_domain-containing"/>
</dbReference>
<dbReference type="GO" id="GO:0016020">
    <property type="term" value="C:membrane"/>
    <property type="evidence" value="ECO:0007669"/>
    <property type="project" value="InterPro"/>
</dbReference>
<sequence length="490" mass="52885">MRILFHSIPFPRWESIRGMYFCPQGTRRASFPVPRSHAVRAGIAHARMDSHAQRGNQKKDGFLPAQRGNQKIKTTSRSTPLYIAALSFLSLLLTLGVTAPSRAAEHVINFEANLSGWSAVKETSYFNWARHAGGTHSGHTGPNEAEEGNYYLYLEASRNTPSRIAYLQSPDFPETIKRVSFHYHMYGAHMGTLTLEGFDGSRWLDLWRVNGQQHGNHHAPWTRKEVDLSAKTIRKVRFKGVTGNGPGKLYRGDMAIDFITLTTSKKVSAGHWSKSGDDVYFANGNVGIGIKDPKADLAVLGNLSKALSGHIAVAKGSAHVTGVDTWFTKEVALGDSLLIGDRVFLVKEIRGNKELILNAPHPVGAFNATVYTDSDLLSVRTGAEVSALSIDKSGNVGVGTARPATKLAVAGGVKVGHETRCDAAREGTIRYNNISDEPEFCNGRTWSRVEGPVGAQGKQGDTGPRGPQGPKGDIGPQGLKGDKGNPGLGG</sequence>
<feature type="domain" description="MAM" evidence="2">
    <location>
        <begin position="109"/>
        <end position="269"/>
    </location>
</feature>
<proteinExistence type="predicted"/>
<evidence type="ECO:0000313" key="3">
    <source>
        <dbReference type="EMBL" id="VFK75448.1"/>
    </source>
</evidence>
<dbReference type="PANTHER" id="PTHR23282">
    <property type="entry name" value="APICAL ENDOSOMAL GLYCOPROTEIN PRECURSOR"/>
    <property type="match status" value="1"/>
</dbReference>
<gene>
    <name evidence="3" type="ORF">BECKMB1821H_GA0114242_102224</name>
</gene>
<dbReference type="PROSITE" id="PS50060">
    <property type="entry name" value="MAM_2"/>
    <property type="match status" value="1"/>
</dbReference>
<dbReference type="Pfam" id="PF00629">
    <property type="entry name" value="MAM"/>
    <property type="match status" value="1"/>
</dbReference>
<evidence type="ECO:0000259" key="2">
    <source>
        <dbReference type="PROSITE" id="PS50060"/>
    </source>
</evidence>
<dbReference type="EMBL" id="CAADGH010000022">
    <property type="protein sequence ID" value="VFK75448.1"/>
    <property type="molecule type" value="Genomic_DNA"/>
</dbReference>
<dbReference type="PANTHER" id="PTHR23282:SF101">
    <property type="entry name" value="MAM DOMAIN-CONTAINING PROTEIN"/>
    <property type="match status" value="1"/>
</dbReference>
<dbReference type="AlphaFoldDB" id="A0A451BAZ4"/>
<name>A0A451BAZ4_9GAMM</name>
<accession>A0A451BAZ4</accession>
<feature type="compositionally biased region" description="Basic and acidic residues" evidence="1">
    <location>
        <begin position="46"/>
        <end position="61"/>
    </location>
</feature>
<protein>
    <submittedName>
        <fullName evidence="3">MAM domain-containing protein, meprin/A5/mu</fullName>
    </submittedName>
</protein>
<reference evidence="3" key="1">
    <citation type="submission" date="2019-02" db="EMBL/GenBank/DDBJ databases">
        <authorList>
            <person name="Gruber-Vodicka R. H."/>
            <person name="Seah K. B. B."/>
        </authorList>
    </citation>
    <scope>NUCLEOTIDE SEQUENCE</scope>
    <source>
        <strain evidence="3">BECK_BZ198</strain>
    </source>
</reference>
<dbReference type="Gene3D" id="2.60.120.200">
    <property type="match status" value="1"/>
</dbReference>
<dbReference type="InterPro" id="IPR000998">
    <property type="entry name" value="MAM_dom"/>
</dbReference>
<dbReference type="InterPro" id="IPR013320">
    <property type="entry name" value="ConA-like_dom_sf"/>
</dbReference>
<dbReference type="SUPFAM" id="SSF49899">
    <property type="entry name" value="Concanavalin A-like lectins/glucanases"/>
    <property type="match status" value="1"/>
</dbReference>
<dbReference type="CDD" id="cd06263">
    <property type="entry name" value="MAM"/>
    <property type="match status" value="1"/>
</dbReference>
<evidence type="ECO:0000256" key="1">
    <source>
        <dbReference type="SAM" id="MobiDB-lite"/>
    </source>
</evidence>